<keyword evidence="2" id="KW-0255">Endonuclease</keyword>
<dbReference type="RefSeq" id="WP_013011793.1">
    <property type="nucleotide sequence ID" value="NC_013943.1"/>
</dbReference>
<dbReference type="OrthoDB" id="9802640at2"/>
<dbReference type="AlphaFoldDB" id="D4H4G3"/>
<dbReference type="REBASE" id="24850">
    <property type="entry name" value="DacMMcrBP"/>
</dbReference>
<keyword evidence="2" id="KW-0540">Nuclease</keyword>
<dbReference type="Proteomes" id="UP000002012">
    <property type="component" value="Chromosome"/>
</dbReference>
<dbReference type="InParanoid" id="D4H4G3"/>
<accession>D4H4G3</accession>
<keyword evidence="2" id="KW-0378">Hydrolase</keyword>
<dbReference type="InterPro" id="IPR002711">
    <property type="entry name" value="HNH"/>
</dbReference>
<sequence>MARINFRMIRASYLLSKKVYNKKITPAKAAERLHDEFKMKESSAYEFYYALRHMLRGERLPKLLSCSATDFFLQSIYEDFGSVYYNNAINSVRKGIEYQVKKGTGVYTALKKVLKSHADKFKAQHVYYYPDEISDSQKIYEGAKTTVTVNIYERDHDARTKCLESQGCTCSVCGFNFEQAYGLMGIDFIHTHHITPPSEIDKNYIPDPAKDLVPLCPNCHAMIHRKSPPYTIEQLRAKLRRKVK</sequence>
<dbReference type="EMBL" id="CP001968">
    <property type="protein sequence ID" value="ADD69292.1"/>
    <property type="molecule type" value="Genomic_DNA"/>
</dbReference>
<reference evidence="2 3" key="1">
    <citation type="journal article" date="2010" name="Stand. Genomic Sci.">
        <title>Complete genome sequence of Denitrovibrio acetiphilus type strain (N2460).</title>
        <authorList>
            <person name="Kiss H."/>
            <person name="Lang E."/>
            <person name="Lapidus A."/>
            <person name="Copeland A."/>
            <person name="Nolan M."/>
            <person name="Glavina Del Rio T."/>
            <person name="Chen F."/>
            <person name="Lucas S."/>
            <person name="Tice H."/>
            <person name="Cheng J.F."/>
            <person name="Han C."/>
            <person name="Goodwin L."/>
            <person name="Pitluck S."/>
            <person name="Liolios K."/>
            <person name="Pati A."/>
            <person name="Ivanova N."/>
            <person name="Mavromatis K."/>
            <person name="Chen A."/>
            <person name="Palaniappan K."/>
            <person name="Land M."/>
            <person name="Hauser L."/>
            <person name="Chang Y.J."/>
            <person name="Jeffries C.D."/>
            <person name="Detter J.C."/>
            <person name="Brettin T."/>
            <person name="Spring S."/>
            <person name="Rohde M."/>
            <person name="Goker M."/>
            <person name="Woyke T."/>
            <person name="Bristow J."/>
            <person name="Eisen J.A."/>
            <person name="Markowitz V."/>
            <person name="Hugenholtz P."/>
            <person name="Kyrpides N.C."/>
            <person name="Klenk H.P."/>
        </authorList>
    </citation>
    <scope>NUCLEOTIDE SEQUENCE [LARGE SCALE GENOMIC DNA]</scope>
    <source>
        <strain evidence="3">DSM 12809 / NBRC 114555 / N2460</strain>
    </source>
</reference>
<evidence type="ECO:0000259" key="1">
    <source>
        <dbReference type="Pfam" id="PF01844"/>
    </source>
</evidence>
<organism evidence="2 3">
    <name type="scientific">Denitrovibrio acetiphilus (strain DSM 12809 / NBRC 114555 / N2460)</name>
    <dbReference type="NCBI Taxonomy" id="522772"/>
    <lineage>
        <taxon>Bacteria</taxon>
        <taxon>Pseudomonadati</taxon>
        <taxon>Deferribacterota</taxon>
        <taxon>Deferribacteres</taxon>
        <taxon>Deferribacterales</taxon>
        <taxon>Geovibrionaceae</taxon>
        <taxon>Denitrovibrio</taxon>
    </lineage>
</organism>
<dbReference type="Pfam" id="PF01844">
    <property type="entry name" value="HNH"/>
    <property type="match status" value="1"/>
</dbReference>
<dbReference type="GO" id="GO:0008270">
    <property type="term" value="F:zinc ion binding"/>
    <property type="evidence" value="ECO:0007669"/>
    <property type="project" value="InterPro"/>
</dbReference>
<dbReference type="CDD" id="cd00085">
    <property type="entry name" value="HNHc"/>
    <property type="match status" value="1"/>
</dbReference>
<dbReference type="eggNOG" id="COG3183">
    <property type="taxonomic scope" value="Bacteria"/>
</dbReference>
<dbReference type="GO" id="GO:0004519">
    <property type="term" value="F:endonuclease activity"/>
    <property type="evidence" value="ECO:0007669"/>
    <property type="project" value="UniProtKB-KW"/>
</dbReference>
<keyword evidence="3" id="KW-1185">Reference proteome</keyword>
<gene>
    <name evidence="2" type="ordered locus">Dacet_2532</name>
</gene>
<dbReference type="KEGG" id="dap:Dacet_2532"/>
<protein>
    <submittedName>
        <fullName evidence="2">HNH endonuclease</fullName>
    </submittedName>
</protein>
<dbReference type="HOGENOM" id="CLU_1092493_0_0_0"/>
<dbReference type="PaxDb" id="522772-Dacet_2532"/>
<proteinExistence type="predicted"/>
<feature type="domain" description="HNH" evidence="1">
    <location>
        <begin position="170"/>
        <end position="225"/>
    </location>
</feature>
<dbReference type="STRING" id="522772.Dacet_2532"/>
<dbReference type="GO" id="GO:0003676">
    <property type="term" value="F:nucleic acid binding"/>
    <property type="evidence" value="ECO:0007669"/>
    <property type="project" value="InterPro"/>
</dbReference>
<name>D4H4G3_DENA2</name>
<evidence type="ECO:0000313" key="3">
    <source>
        <dbReference type="Proteomes" id="UP000002012"/>
    </source>
</evidence>
<evidence type="ECO:0000313" key="2">
    <source>
        <dbReference type="EMBL" id="ADD69292.1"/>
    </source>
</evidence>
<dbReference type="InterPro" id="IPR003615">
    <property type="entry name" value="HNH_nuc"/>
</dbReference>